<evidence type="ECO:0000256" key="1">
    <source>
        <dbReference type="SAM" id="MobiDB-lite"/>
    </source>
</evidence>
<reference evidence="4" key="2">
    <citation type="submission" date="2020-09" db="EMBL/GenBank/DDBJ databases">
        <authorList>
            <person name="Sun Q."/>
            <person name="Zhou Y."/>
        </authorList>
    </citation>
    <scope>NUCLEOTIDE SEQUENCE</scope>
    <source>
        <strain evidence="4">CGMCC 1.15425</strain>
    </source>
</reference>
<feature type="transmembrane region" description="Helical" evidence="2">
    <location>
        <begin position="73"/>
        <end position="91"/>
    </location>
</feature>
<keyword evidence="2" id="KW-0472">Membrane</keyword>
<feature type="transmembrane region" description="Helical" evidence="2">
    <location>
        <begin position="139"/>
        <end position="163"/>
    </location>
</feature>
<gene>
    <name evidence="4" type="ORF">GCM10011403_12330</name>
</gene>
<keyword evidence="2" id="KW-0812">Transmembrane</keyword>
<reference evidence="4" key="1">
    <citation type="journal article" date="2014" name="Int. J. Syst. Evol. Microbiol.">
        <title>Complete genome sequence of Corynebacterium casei LMG S-19264T (=DSM 44701T), isolated from a smear-ripened cheese.</title>
        <authorList>
            <consortium name="US DOE Joint Genome Institute (JGI-PGF)"/>
            <person name="Walter F."/>
            <person name="Albersmeier A."/>
            <person name="Kalinowski J."/>
            <person name="Ruckert C."/>
        </authorList>
    </citation>
    <scope>NUCLEOTIDE SEQUENCE</scope>
    <source>
        <strain evidence="4">CGMCC 1.15425</strain>
    </source>
</reference>
<feature type="transmembrane region" description="Helical" evidence="2">
    <location>
        <begin position="50"/>
        <end position="67"/>
    </location>
</feature>
<dbReference type="Proteomes" id="UP000627715">
    <property type="component" value="Unassembled WGS sequence"/>
</dbReference>
<dbReference type="PANTHER" id="PTHR33741:SF5">
    <property type="entry name" value="TRANSMEMBRANE PROTEIN DDB_G0269096-RELATED"/>
    <property type="match status" value="1"/>
</dbReference>
<feature type="transmembrane region" description="Helical" evidence="2">
    <location>
        <begin position="98"/>
        <end position="119"/>
    </location>
</feature>
<accession>A0A917GT87</accession>
<protein>
    <recommendedName>
        <fullName evidence="3">HPP transmembrane region domain-containing protein</fullName>
    </recommendedName>
</protein>
<feature type="region of interest" description="Disordered" evidence="1">
    <location>
        <begin position="256"/>
        <end position="283"/>
    </location>
</feature>
<evidence type="ECO:0000256" key="2">
    <source>
        <dbReference type="SAM" id="Phobius"/>
    </source>
</evidence>
<name>A0A917GT87_9GAMM</name>
<dbReference type="EMBL" id="BMIY01000005">
    <property type="protein sequence ID" value="GGG56694.1"/>
    <property type="molecule type" value="Genomic_DNA"/>
</dbReference>
<evidence type="ECO:0000313" key="4">
    <source>
        <dbReference type="EMBL" id="GGG56694.1"/>
    </source>
</evidence>
<dbReference type="AlphaFoldDB" id="A0A917GT87"/>
<feature type="domain" description="HPP transmembrane region" evidence="3">
    <location>
        <begin position="16"/>
        <end position="173"/>
    </location>
</feature>
<dbReference type="InterPro" id="IPR007065">
    <property type="entry name" value="HPP"/>
</dbReference>
<evidence type="ECO:0000313" key="5">
    <source>
        <dbReference type="Proteomes" id="UP000627715"/>
    </source>
</evidence>
<keyword evidence="2" id="KW-1133">Transmembrane helix</keyword>
<dbReference type="OrthoDB" id="9811720at2"/>
<evidence type="ECO:0000259" key="3">
    <source>
        <dbReference type="Pfam" id="PF04982"/>
    </source>
</evidence>
<feature type="transmembrane region" description="Helical" evidence="2">
    <location>
        <begin position="22"/>
        <end position="43"/>
    </location>
</feature>
<proteinExistence type="predicted"/>
<dbReference type="RefSeq" id="WP_068893817.1">
    <property type="nucleotide sequence ID" value="NZ_BMIY01000005.1"/>
</dbReference>
<dbReference type="Pfam" id="PF04982">
    <property type="entry name" value="TM_HPP"/>
    <property type="match status" value="1"/>
</dbReference>
<dbReference type="InterPro" id="IPR058581">
    <property type="entry name" value="TM_HPP"/>
</dbReference>
<feature type="compositionally biased region" description="Polar residues" evidence="1">
    <location>
        <begin position="262"/>
        <end position="277"/>
    </location>
</feature>
<sequence length="283" mass="30923">MQQTLKSLLGIERNTSSHKEKLLSALGVVSAMLALIAVCLWWLDDSTSKMLVISSMGATAVLLFAAPHGALSQPWQVIGGHFFSALIGVTCSQWIPDVVLASAMAVGLSVLVMTYLGCIHPPGGATALTAVLGGADVQALGYGFVLAPVMINVMVMLVLAVLYNSVFPWRRYPAHLSHQHLEYRKTRQKRQVADKVSQQDIEAAMKEMDGYFDVTAEELQDLLNLAVQHAERRHQQQQRLGFWERALGARRESRRRRLLSSVQSGESDAPATNASDSGESRVA</sequence>
<keyword evidence="5" id="KW-1185">Reference proteome</keyword>
<dbReference type="PANTHER" id="PTHR33741">
    <property type="entry name" value="TRANSMEMBRANE PROTEIN DDB_G0269096-RELATED"/>
    <property type="match status" value="1"/>
</dbReference>
<organism evidence="4 5">
    <name type="scientific">Pseudohongiella nitratireducens</name>
    <dbReference type="NCBI Taxonomy" id="1768907"/>
    <lineage>
        <taxon>Bacteria</taxon>
        <taxon>Pseudomonadati</taxon>
        <taxon>Pseudomonadota</taxon>
        <taxon>Gammaproteobacteria</taxon>
        <taxon>Pseudomonadales</taxon>
        <taxon>Pseudohongiellaceae</taxon>
        <taxon>Pseudohongiella</taxon>
    </lineage>
</organism>
<comment type="caution">
    <text evidence="4">The sequence shown here is derived from an EMBL/GenBank/DDBJ whole genome shotgun (WGS) entry which is preliminary data.</text>
</comment>